<proteinExistence type="predicted"/>
<evidence type="ECO:0000256" key="2">
    <source>
        <dbReference type="SAM" id="Phobius"/>
    </source>
</evidence>
<feature type="transmembrane region" description="Helical" evidence="2">
    <location>
        <begin position="12"/>
        <end position="31"/>
    </location>
</feature>
<gene>
    <name evidence="5" type="ORF">MERR_LOCUS39132</name>
</gene>
<evidence type="ECO:0000313" key="5">
    <source>
        <dbReference type="EMBL" id="CAA7051897.1"/>
    </source>
</evidence>
<dbReference type="InterPro" id="IPR045864">
    <property type="entry name" value="aa-tRNA-synth_II/BPL/LPL"/>
</dbReference>
<dbReference type="Gene3D" id="1.10.238.10">
    <property type="entry name" value="EF-hand"/>
    <property type="match status" value="1"/>
</dbReference>
<dbReference type="GO" id="GO:0005509">
    <property type="term" value="F:calcium ion binding"/>
    <property type="evidence" value="ECO:0007669"/>
    <property type="project" value="InterPro"/>
</dbReference>
<evidence type="ECO:0008006" key="7">
    <source>
        <dbReference type="Google" id="ProtNLM"/>
    </source>
</evidence>
<feature type="domain" description="EF-hand" evidence="3">
    <location>
        <begin position="124"/>
        <end position="159"/>
    </location>
</feature>
<dbReference type="PROSITE" id="PS51733">
    <property type="entry name" value="BPL_LPL_CATALYTIC"/>
    <property type="match status" value="1"/>
</dbReference>
<dbReference type="AlphaFoldDB" id="A0A6D2KFS0"/>
<dbReference type="InterPro" id="IPR002048">
    <property type="entry name" value="EF_hand_dom"/>
</dbReference>
<dbReference type="InterPro" id="IPR053264">
    <property type="entry name" value="Lipoate-ligase_2_inactive"/>
</dbReference>
<evidence type="ECO:0000259" key="3">
    <source>
        <dbReference type="PROSITE" id="PS50222"/>
    </source>
</evidence>
<name>A0A6D2KFS0_9BRAS</name>
<dbReference type="EMBL" id="CACVBM020001495">
    <property type="protein sequence ID" value="CAA7051897.1"/>
    <property type="molecule type" value="Genomic_DNA"/>
</dbReference>
<dbReference type="FunFam" id="3.30.930.10:FF:000077">
    <property type="entry name" value="Putative lipoate-protein ligase A"/>
    <property type="match status" value="1"/>
</dbReference>
<dbReference type="CDD" id="cd16443">
    <property type="entry name" value="LplA"/>
    <property type="match status" value="1"/>
</dbReference>
<keyword evidence="2" id="KW-1133">Transmembrane helix</keyword>
<feature type="domain" description="BPL/LPL catalytic" evidence="4">
    <location>
        <begin position="281"/>
        <end position="467"/>
    </location>
</feature>
<organism evidence="5 6">
    <name type="scientific">Microthlaspi erraticum</name>
    <dbReference type="NCBI Taxonomy" id="1685480"/>
    <lineage>
        <taxon>Eukaryota</taxon>
        <taxon>Viridiplantae</taxon>
        <taxon>Streptophyta</taxon>
        <taxon>Embryophyta</taxon>
        <taxon>Tracheophyta</taxon>
        <taxon>Spermatophyta</taxon>
        <taxon>Magnoliopsida</taxon>
        <taxon>eudicotyledons</taxon>
        <taxon>Gunneridae</taxon>
        <taxon>Pentapetalae</taxon>
        <taxon>rosids</taxon>
        <taxon>malvids</taxon>
        <taxon>Brassicales</taxon>
        <taxon>Brassicaceae</taxon>
        <taxon>Coluteocarpeae</taxon>
        <taxon>Microthlaspi</taxon>
    </lineage>
</organism>
<keyword evidence="2" id="KW-0472">Membrane</keyword>
<evidence type="ECO:0000256" key="1">
    <source>
        <dbReference type="ARBA" id="ARBA00022837"/>
    </source>
</evidence>
<dbReference type="Pfam" id="PF21948">
    <property type="entry name" value="LplA-B_cat"/>
    <property type="match status" value="1"/>
</dbReference>
<dbReference type="Gene3D" id="3.30.930.10">
    <property type="entry name" value="Bira Bifunctional Protein, Domain 2"/>
    <property type="match status" value="1"/>
</dbReference>
<accession>A0A6D2KFS0</accession>
<dbReference type="SUPFAM" id="SSF47473">
    <property type="entry name" value="EF-hand"/>
    <property type="match status" value="1"/>
</dbReference>
<dbReference type="PANTHER" id="PTHR43506">
    <property type="entry name" value="BIOTIN/LIPOATE A/B PROTEIN LIGASE FAMILY"/>
    <property type="match status" value="1"/>
</dbReference>
<comment type="caution">
    <text evidence="5">The sequence shown here is derived from an EMBL/GenBank/DDBJ whole genome shotgun (WGS) entry which is preliminary data.</text>
</comment>
<reference evidence="5" key="1">
    <citation type="submission" date="2020-01" db="EMBL/GenBank/DDBJ databases">
        <authorList>
            <person name="Mishra B."/>
        </authorList>
    </citation>
    <scope>NUCLEOTIDE SEQUENCE [LARGE SCALE GENOMIC DNA]</scope>
</reference>
<evidence type="ECO:0000313" key="6">
    <source>
        <dbReference type="Proteomes" id="UP000467841"/>
    </source>
</evidence>
<keyword evidence="6" id="KW-1185">Reference proteome</keyword>
<dbReference type="SMART" id="SM00054">
    <property type="entry name" value="EFh"/>
    <property type="match status" value="1"/>
</dbReference>
<keyword evidence="1" id="KW-0106">Calcium</keyword>
<keyword evidence="2" id="KW-0812">Transmembrane</keyword>
<dbReference type="PROSITE" id="PS00018">
    <property type="entry name" value="EF_HAND_1"/>
    <property type="match status" value="1"/>
</dbReference>
<dbReference type="InterPro" id="IPR011992">
    <property type="entry name" value="EF-hand-dom_pair"/>
</dbReference>
<evidence type="ECO:0000259" key="4">
    <source>
        <dbReference type="PROSITE" id="PS51733"/>
    </source>
</evidence>
<dbReference type="PROSITE" id="PS50222">
    <property type="entry name" value="EF_HAND_2"/>
    <property type="match status" value="1"/>
</dbReference>
<dbReference type="CDD" id="cd00051">
    <property type="entry name" value="EFh"/>
    <property type="match status" value="1"/>
</dbReference>
<dbReference type="InterPro" id="IPR018247">
    <property type="entry name" value="EF_Hand_1_Ca_BS"/>
</dbReference>
<dbReference type="InterPro" id="IPR004143">
    <property type="entry name" value="BPL_LPL_catalytic"/>
</dbReference>
<dbReference type="Proteomes" id="UP000467841">
    <property type="component" value="Unassembled WGS sequence"/>
</dbReference>
<sequence length="505" mass="57701">MEKSFISEQSSSLPLFALFNLLLIGFCRWVSSARIFLSRFFLLHHRHQRVSDKNNKGLEFSDEKQSLIKHVEQEEVKDNDDYLSREDAETVMRSLGLFPDRESDELQERYSSKEISSLFEEKEASLEEVKQAFDVFDENRDGFIDATELQRVLTSLGFKEGSYLENCSKSAGTGSDFTSGTKRTTGGAKTLTFGIQEKRVDEKACCSEILPSRFESEIAERRPSPESDIWHRSFSGKAERAKMSVNRAKGLRLPLMNLVRLKGTPILEQLHLEERLLRTSSDNWCIVNDGTNVPTIVMGMSGKPCQLLELRPVIEDRIPVIKRFTGGGTVIVDKSTVFVSLICNKDDVPNVQPYPRSVMAWSGALYGEVFKGINGFQLRENDYVFGDRKFGGNAQSIIRNRWIHHTSFLWDYDVRNMAYLKLPSRVPQYRLERDHTDFVCKMKDYIERSDFVEKTVMAVGNQFTLKQVNLEDIDSYVKGESLKSTRLLTMEELEEAMAGTTQNAS</sequence>
<dbReference type="Pfam" id="PF13405">
    <property type="entry name" value="EF-hand_6"/>
    <property type="match status" value="1"/>
</dbReference>
<dbReference type="OrthoDB" id="201621at2759"/>
<dbReference type="PANTHER" id="PTHR43506:SF1">
    <property type="entry name" value="BPL_LPL CATALYTIC DOMAIN-CONTAINING PROTEIN"/>
    <property type="match status" value="1"/>
</dbReference>
<dbReference type="SUPFAM" id="SSF55681">
    <property type="entry name" value="Class II aaRS and biotin synthetases"/>
    <property type="match status" value="1"/>
</dbReference>
<protein>
    <recommendedName>
        <fullName evidence="7">EF-hand domain-containing protein</fullName>
    </recommendedName>
</protein>